<dbReference type="InterPro" id="IPR002656">
    <property type="entry name" value="Acyl_transf_3_dom"/>
</dbReference>
<feature type="transmembrane region" description="Helical" evidence="1">
    <location>
        <begin position="346"/>
        <end position="366"/>
    </location>
</feature>
<dbReference type="PANTHER" id="PTHR23028">
    <property type="entry name" value="ACETYLTRANSFERASE"/>
    <property type="match status" value="1"/>
</dbReference>
<dbReference type="RefSeq" id="WP_404537856.1">
    <property type="nucleotide sequence ID" value="NZ_JADIKL010000004.1"/>
</dbReference>
<evidence type="ECO:0000259" key="2">
    <source>
        <dbReference type="Pfam" id="PF01757"/>
    </source>
</evidence>
<dbReference type="GO" id="GO:0016746">
    <property type="term" value="F:acyltransferase activity"/>
    <property type="evidence" value="ECO:0007669"/>
    <property type="project" value="UniProtKB-KW"/>
</dbReference>
<evidence type="ECO:0000313" key="4">
    <source>
        <dbReference type="Proteomes" id="UP001620397"/>
    </source>
</evidence>
<evidence type="ECO:0000313" key="3">
    <source>
        <dbReference type="EMBL" id="MFK2930692.1"/>
    </source>
</evidence>
<keyword evidence="4" id="KW-1185">Reference proteome</keyword>
<reference evidence="3 4" key="1">
    <citation type="submission" date="2020-10" db="EMBL/GenBank/DDBJ databases">
        <title>Phylogeny of dyella-like bacteria.</title>
        <authorList>
            <person name="Fu J."/>
        </authorList>
    </citation>
    <scope>NUCLEOTIDE SEQUENCE [LARGE SCALE GENOMIC DNA]</scope>
    <source>
        <strain evidence="3 4">DKC-1</strain>
    </source>
</reference>
<feature type="transmembrane region" description="Helical" evidence="1">
    <location>
        <begin position="315"/>
        <end position="334"/>
    </location>
</feature>
<sequence>MRDTVRSAETAAANARNPGIDLLRGLAIVLVVFNHLGIRIPLEKSALARVVPTWLLNRLNWNGYEAVYVFFVISGFLITGNALRRWGSLAAIDARAFYARRFARIVPCLLALLAVLSVLHLLGVTDYVIHRSGQSLPGALLSALGLHLNWYEGRTGYLPGSWDVLWSLSIEEAFYLGFPLACLLLRRHALLVPPLALLALSLPWTRAALHGNEIWLEKAYLPGMAAIATGVLGALLADAWQPPRRTVAMLGWLGATGLGAVLLDGGALWHFLRDGYMLVLTFSALCLLLCCQWRSGDGARPPLRGFGWLRSWGRMSYEIYLTHMFVVLAAIRTYRAWGGDPAHGWLWYPPALGLCWLLGLAVERLLSMPCERWLRSRLMNAAPGGRMDAQPASSRRCRFQHGSLTATERKDAATSRTACPGR</sequence>
<accession>A0ABW8KHG4</accession>
<dbReference type="Pfam" id="PF01757">
    <property type="entry name" value="Acyl_transf_3"/>
    <property type="match status" value="1"/>
</dbReference>
<dbReference type="PANTHER" id="PTHR23028:SF53">
    <property type="entry name" value="ACYL_TRANSF_3 DOMAIN-CONTAINING PROTEIN"/>
    <property type="match status" value="1"/>
</dbReference>
<dbReference type="InterPro" id="IPR050879">
    <property type="entry name" value="Acyltransferase_3"/>
</dbReference>
<keyword evidence="1" id="KW-0472">Membrane</keyword>
<proteinExistence type="predicted"/>
<comment type="caution">
    <text evidence="3">The sequence shown here is derived from an EMBL/GenBank/DDBJ whole genome shotgun (WGS) entry which is preliminary data.</text>
</comment>
<organism evidence="3 4">
    <name type="scientific">Dyella agri</name>
    <dbReference type="NCBI Taxonomy" id="1926869"/>
    <lineage>
        <taxon>Bacteria</taxon>
        <taxon>Pseudomonadati</taxon>
        <taxon>Pseudomonadota</taxon>
        <taxon>Gammaproteobacteria</taxon>
        <taxon>Lysobacterales</taxon>
        <taxon>Rhodanobacteraceae</taxon>
        <taxon>Dyella</taxon>
    </lineage>
</organism>
<feature type="transmembrane region" description="Helical" evidence="1">
    <location>
        <begin position="219"/>
        <end position="237"/>
    </location>
</feature>
<evidence type="ECO:0000256" key="1">
    <source>
        <dbReference type="SAM" id="Phobius"/>
    </source>
</evidence>
<dbReference type="Proteomes" id="UP001620397">
    <property type="component" value="Unassembled WGS sequence"/>
</dbReference>
<name>A0ABW8KHG4_9GAMM</name>
<keyword evidence="3" id="KW-0808">Transferase</keyword>
<protein>
    <submittedName>
        <fullName evidence="3">Acyltransferase</fullName>
    </submittedName>
</protein>
<feature type="transmembrane region" description="Helical" evidence="1">
    <location>
        <begin position="102"/>
        <end position="122"/>
    </location>
</feature>
<feature type="transmembrane region" description="Helical" evidence="1">
    <location>
        <begin position="190"/>
        <end position="207"/>
    </location>
</feature>
<keyword evidence="1" id="KW-1133">Transmembrane helix</keyword>
<feature type="transmembrane region" description="Helical" evidence="1">
    <location>
        <begin position="62"/>
        <end position="82"/>
    </location>
</feature>
<keyword evidence="1" id="KW-0812">Transmembrane</keyword>
<feature type="transmembrane region" description="Helical" evidence="1">
    <location>
        <begin position="164"/>
        <end position="185"/>
    </location>
</feature>
<keyword evidence="3" id="KW-0012">Acyltransferase</keyword>
<feature type="transmembrane region" description="Helical" evidence="1">
    <location>
        <begin position="21"/>
        <end position="42"/>
    </location>
</feature>
<feature type="transmembrane region" description="Helical" evidence="1">
    <location>
        <begin position="249"/>
        <end position="269"/>
    </location>
</feature>
<feature type="transmembrane region" description="Helical" evidence="1">
    <location>
        <begin position="275"/>
        <end position="294"/>
    </location>
</feature>
<feature type="domain" description="Acyltransferase 3" evidence="2">
    <location>
        <begin position="18"/>
        <end position="358"/>
    </location>
</feature>
<dbReference type="EMBL" id="JADIKL010000004">
    <property type="protein sequence ID" value="MFK2930692.1"/>
    <property type="molecule type" value="Genomic_DNA"/>
</dbReference>
<gene>
    <name evidence="3" type="ORF">ISP14_07795</name>
</gene>